<name>A0A8R1Y126_ONCVO</name>
<keyword evidence="2" id="KW-1185">Reference proteome</keyword>
<sequence>MNLYTILRRMMSALFACPNIRHLSEMWITGIRICMYKCPWYVEVNIRNSTLKSDHFLQYQLSLSVKTQSSSKGHKIQIVLFPLNITQEMQGERKRKYWSQINYEINLPHSTSGISGNKVHRRSGLDSSRKYGNVNDSEISKKWTEANAL</sequence>
<evidence type="ECO:0000313" key="2">
    <source>
        <dbReference type="Proteomes" id="UP000024404"/>
    </source>
</evidence>
<dbReference type="EnsemblMetazoa" id="OVOC6917.1">
    <property type="protein sequence ID" value="OVOC6917.1"/>
    <property type="gene ID" value="WBGene00243726"/>
</dbReference>
<dbReference type="AlphaFoldDB" id="A0A8R1Y126"/>
<proteinExistence type="predicted"/>
<reference evidence="2" key="1">
    <citation type="submission" date="2013-10" db="EMBL/GenBank/DDBJ databases">
        <title>Genome sequencing of Onchocerca volvulus.</title>
        <authorList>
            <person name="Cotton J."/>
            <person name="Tsai J."/>
            <person name="Stanley E."/>
            <person name="Tracey A."/>
            <person name="Holroyd N."/>
            <person name="Lustigman S."/>
            <person name="Berriman M."/>
        </authorList>
    </citation>
    <scope>NUCLEOTIDE SEQUENCE</scope>
</reference>
<dbReference type="EMBL" id="CMVM020000181">
    <property type="status" value="NOT_ANNOTATED_CDS"/>
    <property type="molecule type" value="Genomic_DNA"/>
</dbReference>
<accession>A0A8R1Y126</accession>
<evidence type="ECO:0000313" key="1">
    <source>
        <dbReference type="EnsemblMetazoa" id="OVOC6917.1"/>
    </source>
</evidence>
<reference evidence="1" key="2">
    <citation type="submission" date="2022-06" db="UniProtKB">
        <authorList>
            <consortium name="EnsemblMetazoa"/>
        </authorList>
    </citation>
    <scope>IDENTIFICATION</scope>
</reference>
<protein>
    <submittedName>
        <fullName evidence="1">Uncharacterized protein</fullName>
    </submittedName>
</protein>
<organism evidence="1 2">
    <name type="scientific">Onchocerca volvulus</name>
    <dbReference type="NCBI Taxonomy" id="6282"/>
    <lineage>
        <taxon>Eukaryota</taxon>
        <taxon>Metazoa</taxon>
        <taxon>Ecdysozoa</taxon>
        <taxon>Nematoda</taxon>
        <taxon>Chromadorea</taxon>
        <taxon>Rhabditida</taxon>
        <taxon>Spirurina</taxon>
        <taxon>Spiruromorpha</taxon>
        <taxon>Filarioidea</taxon>
        <taxon>Onchocercidae</taxon>
        <taxon>Onchocerca</taxon>
    </lineage>
</organism>
<dbReference type="Proteomes" id="UP000024404">
    <property type="component" value="Unassembled WGS sequence"/>
</dbReference>